<name>A0ACA9KQU8_9GLOM</name>
<protein>
    <submittedName>
        <fullName evidence="1">68_t:CDS:1</fullName>
    </submittedName>
</protein>
<sequence length="278" mass="31599">MNELLSKKSPLLSDKQQPLSLDKDPLLLDNELSLNEPSIDSKPVLDEKSLLLLEGLSNSTQNTIRRLSKTGPLLPLSGKKEIAQLRSLQKDLAKDKERNVKNNAKALEKLLLDDDDLLEIQELVELLGSFAYVTTIVGGDHCSTFLMILPLVRILQKHLYQKEETPTHPIIRDVYNKIELSFGECWEEPRPEGYVAAMLDPRFKDLGFELAKFESTKDELKCRMMKYTENNNYFLPNNNLPTSLLSSLFEETTHQLFRFHVSYEAGSVEGSSFISALN</sequence>
<dbReference type="EMBL" id="CAJVPU010001703">
    <property type="protein sequence ID" value="CAG8486705.1"/>
    <property type="molecule type" value="Genomic_DNA"/>
</dbReference>
<evidence type="ECO:0000313" key="2">
    <source>
        <dbReference type="Proteomes" id="UP000789702"/>
    </source>
</evidence>
<gene>
    <name evidence="1" type="ORF">DHETER_LOCUS2376</name>
</gene>
<proteinExistence type="predicted"/>
<evidence type="ECO:0000313" key="1">
    <source>
        <dbReference type="EMBL" id="CAG8486705.1"/>
    </source>
</evidence>
<keyword evidence="2" id="KW-1185">Reference proteome</keyword>
<accession>A0ACA9KQU8</accession>
<organism evidence="1 2">
    <name type="scientific">Dentiscutata heterogama</name>
    <dbReference type="NCBI Taxonomy" id="1316150"/>
    <lineage>
        <taxon>Eukaryota</taxon>
        <taxon>Fungi</taxon>
        <taxon>Fungi incertae sedis</taxon>
        <taxon>Mucoromycota</taxon>
        <taxon>Glomeromycotina</taxon>
        <taxon>Glomeromycetes</taxon>
        <taxon>Diversisporales</taxon>
        <taxon>Gigasporaceae</taxon>
        <taxon>Dentiscutata</taxon>
    </lineage>
</organism>
<comment type="caution">
    <text evidence="1">The sequence shown here is derived from an EMBL/GenBank/DDBJ whole genome shotgun (WGS) entry which is preliminary data.</text>
</comment>
<dbReference type="Proteomes" id="UP000789702">
    <property type="component" value="Unassembled WGS sequence"/>
</dbReference>
<reference evidence="1" key="1">
    <citation type="submission" date="2021-06" db="EMBL/GenBank/DDBJ databases">
        <authorList>
            <person name="Kallberg Y."/>
            <person name="Tangrot J."/>
            <person name="Rosling A."/>
        </authorList>
    </citation>
    <scope>NUCLEOTIDE SEQUENCE</scope>
    <source>
        <strain evidence="1">IL203A</strain>
    </source>
</reference>